<evidence type="ECO:0000313" key="1">
    <source>
        <dbReference type="EMBL" id="WAT20924.1"/>
    </source>
</evidence>
<evidence type="ECO:0000313" key="2">
    <source>
        <dbReference type="Proteomes" id="UP001164713"/>
    </source>
</evidence>
<organism evidence="1 2">
    <name type="scientific">Bacillus halotolerans</name>
    <dbReference type="NCBI Taxonomy" id="260554"/>
    <lineage>
        <taxon>Bacteria</taxon>
        <taxon>Bacillati</taxon>
        <taxon>Bacillota</taxon>
        <taxon>Bacilli</taxon>
        <taxon>Bacillales</taxon>
        <taxon>Bacillaceae</taxon>
        <taxon>Bacillus</taxon>
    </lineage>
</organism>
<name>A0ABY7HZZ8_9BACI</name>
<sequence>MQIESISLEQNCYLILNISSNEESKFKFLLKNLRDNKIHLINDEYESNSNFIRININIINKLEFGTYELGLRLSEGDHRRVSYEGELQVNQLLSENDLLSVELSLSENKTILLNIKPNITFYFKQWNLNDSICKGYIDSDNRSIFNLNVKPAIVFKHRTDSNSYNKYSNVFVKSINFNESVSININELFNEDPKTEIIDIFVRVETQTHIHDFPLNFPKKDFMLNNEYYCSNKLFVKIKPFTTVYNTLAFIKRKIDIEVLLSEILELGTSLKFTGAIISEDIKISEVNRIILILKSEYGTERIVKASINDGIFNFDIDSYSANKLALNQQWKLYIRIYNNSEKSIDIPMNIFNLNKKQLEKRYRIYNYNLLLNENKDNKTSILLEKKFYDVLEVE</sequence>
<protein>
    <recommendedName>
        <fullName evidence="3">DUF4139 domain-containing protein</fullName>
    </recommendedName>
</protein>
<proteinExistence type="predicted"/>
<gene>
    <name evidence="1" type="ORF">O0R52_18510</name>
</gene>
<dbReference type="Proteomes" id="UP001164713">
    <property type="component" value="Chromosome"/>
</dbReference>
<evidence type="ECO:0008006" key="3">
    <source>
        <dbReference type="Google" id="ProtNLM"/>
    </source>
</evidence>
<accession>A0ABY7HZZ8</accession>
<dbReference type="RefSeq" id="WP_269107459.1">
    <property type="nucleotide sequence ID" value="NZ_CP114066.1"/>
</dbReference>
<keyword evidence="2" id="KW-1185">Reference proteome</keyword>
<dbReference type="EMBL" id="CP114066">
    <property type="protein sequence ID" value="WAT20924.1"/>
    <property type="molecule type" value="Genomic_DNA"/>
</dbReference>
<reference evidence="1" key="1">
    <citation type="submission" date="2022-12" db="EMBL/GenBank/DDBJ databases">
        <title>Genomic of Bacillus halotolerans.</title>
        <authorList>
            <person name="Xu G."/>
            <person name="Ding Y."/>
        </authorList>
    </citation>
    <scope>NUCLEOTIDE SEQUENCE</scope>
    <source>
        <strain evidence="1">B13</strain>
    </source>
</reference>